<evidence type="ECO:0000313" key="2">
    <source>
        <dbReference type="Proteomes" id="UP000823388"/>
    </source>
</evidence>
<accession>A0A8T0PP52</accession>
<dbReference type="AlphaFoldDB" id="A0A8T0PP52"/>
<organism evidence="1 2">
    <name type="scientific">Panicum virgatum</name>
    <name type="common">Blackwell switchgrass</name>
    <dbReference type="NCBI Taxonomy" id="38727"/>
    <lineage>
        <taxon>Eukaryota</taxon>
        <taxon>Viridiplantae</taxon>
        <taxon>Streptophyta</taxon>
        <taxon>Embryophyta</taxon>
        <taxon>Tracheophyta</taxon>
        <taxon>Spermatophyta</taxon>
        <taxon>Magnoliopsida</taxon>
        <taxon>Liliopsida</taxon>
        <taxon>Poales</taxon>
        <taxon>Poaceae</taxon>
        <taxon>PACMAD clade</taxon>
        <taxon>Panicoideae</taxon>
        <taxon>Panicodae</taxon>
        <taxon>Paniceae</taxon>
        <taxon>Panicinae</taxon>
        <taxon>Panicum</taxon>
        <taxon>Panicum sect. Hiantes</taxon>
    </lineage>
</organism>
<reference evidence="1" key="1">
    <citation type="submission" date="2020-05" db="EMBL/GenBank/DDBJ databases">
        <title>WGS assembly of Panicum virgatum.</title>
        <authorList>
            <person name="Lovell J.T."/>
            <person name="Jenkins J."/>
            <person name="Shu S."/>
            <person name="Juenger T.E."/>
            <person name="Schmutz J."/>
        </authorList>
    </citation>
    <scope>NUCLEOTIDE SEQUENCE</scope>
    <source>
        <strain evidence="1">AP13</strain>
    </source>
</reference>
<keyword evidence="2" id="KW-1185">Reference proteome</keyword>
<evidence type="ECO:0000313" key="1">
    <source>
        <dbReference type="EMBL" id="KAG2564127.1"/>
    </source>
</evidence>
<protein>
    <submittedName>
        <fullName evidence="1">Uncharacterized protein</fullName>
    </submittedName>
</protein>
<sequence length="303" mass="33884">MKTDGADCQTHTLPLYIKKRIIQDKFILELEPVFSRVFSIQIGQGGLVTEDQHWKRSIYILEVSSSELGRAVIDLPTIEALSLNDPPPLAPQIPEEFDGNLSLYDMKLELLVHRLFTVLSAHPAPKWFGGVRGQARKEESSRLLREYFLKNPPTSLREAFDQIIAAEHAAQGREPPLPRKQFSVDQETQSFQAEEHGFATGAPSECVTLKQPRACGLNLVCPTSTLMVQDRTPCSADVVNYPITTLMLHTLIYSTLFVLLGKNLGLLVTFLQHMYHLPIHHSIIPNSGFSCDGKVDWGRGNGK</sequence>
<comment type="caution">
    <text evidence="1">The sequence shown here is derived from an EMBL/GenBank/DDBJ whole genome shotgun (WGS) entry which is preliminary data.</text>
</comment>
<proteinExistence type="predicted"/>
<dbReference type="Proteomes" id="UP000823388">
    <property type="component" value="Chromosome 8K"/>
</dbReference>
<dbReference type="EMBL" id="CM029051">
    <property type="protein sequence ID" value="KAG2564127.1"/>
    <property type="molecule type" value="Genomic_DNA"/>
</dbReference>
<gene>
    <name evidence="1" type="ORF">PVAP13_8KG385215</name>
</gene>
<name>A0A8T0PP52_PANVG</name>